<dbReference type="InterPro" id="IPR051468">
    <property type="entry name" value="Fungal_SecMetab_SDRs"/>
</dbReference>
<keyword evidence="3" id="KW-0560">Oxidoreductase</keyword>
<evidence type="ECO:0000256" key="2">
    <source>
        <dbReference type="ARBA" id="ARBA00022857"/>
    </source>
</evidence>
<gene>
    <name evidence="4" type="ORF">AWJ20_2615</name>
</gene>
<dbReference type="OrthoDB" id="9876299at2759"/>
<dbReference type="PANTHER" id="PTHR43544">
    <property type="entry name" value="SHORT-CHAIN DEHYDROGENASE/REDUCTASE"/>
    <property type="match status" value="1"/>
</dbReference>
<dbReference type="GO" id="GO:0005737">
    <property type="term" value="C:cytoplasm"/>
    <property type="evidence" value="ECO:0007669"/>
    <property type="project" value="TreeGrafter"/>
</dbReference>
<dbReference type="PRINTS" id="PR00081">
    <property type="entry name" value="GDHRDH"/>
</dbReference>
<reference evidence="4 5" key="1">
    <citation type="submission" date="2016-02" db="EMBL/GenBank/DDBJ databases">
        <title>Complete genome sequence and transcriptome regulation of the pentose utilising yeast Sugiyamaella lignohabitans.</title>
        <authorList>
            <person name="Bellasio M."/>
            <person name="Peymann A."/>
            <person name="Valli M."/>
            <person name="Sipitzky M."/>
            <person name="Graf A."/>
            <person name="Sauer M."/>
            <person name="Marx H."/>
            <person name="Mattanovich D."/>
        </authorList>
    </citation>
    <scope>NUCLEOTIDE SEQUENCE [LARGE SCALE GENOMIC DNA]</scope>
    <source>
        <strain evidence="4 5">CBS 10342</strain>
    </source>
</reference>
<dbReference type="Pfam" id="PF00106">
    <property type="entry name" value="adh_short"/>
    <property type="match status" value="1"/>
</dbReference>
<dbReference type="SUPFAM" id="SSF51735">
    <property type="entry name" value="NAD(P)-binding Rossmann-fold domains"/>
    <property type="match status" value="1"/>
</dbReference>
<dbReference type="Proteomes" id="UP000189580">
    <property type="component" value="Chromosome b"/>
</dbReference>
<accession>A0A161HX38</accession>
<protein>
    <submittedName>
        <fullName evidence="4">Uncharacterized protein</fullName>
    </submittedName>
</protein>
<keyword evidence="5" id="KW-1185">Reference proteome</keyword>
<dbReference type="EMBL" id="CP014503">
    <property type="protein sequence ID" value="ANB14996.1"/>
    <property type="molecule type" value="Genomic_DNA"/>
</dbReference>
<dbReference type="RefSeq" id="XP_018737473.1">
    <property type="nucleotide sequence ID" value="XM_018879569.1"/>
</dbReference>
<dbReference type="PANTHER" id="PTHR43544:SF7">
    <property type="entry name" value="NADB-LER2"/>
    <property type="match status" value="1"/>
</dbReference>
<proteinExistence type="inferred from homology"/>
<dbReference type="AlphaFoldDB" id="A0A161HX38"/>
<evidence type="ECO:0000313" key="5">
    <source>
        <dbReference type="Proteomes" id="UP000189580"/>
    </source>
</evidence>
<name>A0A161HX38_9ASCO</name>
<evidence type="ECO:0000313" key="4">
    <source>
        <dbReference type="EMBL" id="ANB14996.1"/>
    </source>
</evidence>
<sequence>MSSKTVYFVSGGNRGIGFGLVKKLSAIKNSLVIATSRTPEKSTELLNWKSEHPNVHILKYDATVHSDADHLAKEIGKLADGIDVFVANSATSEIPMTVLETPIESWTRLYNVNTLGPIVLFKALYPLIVKRQTRKVLFVSSGLSSQNSLSAAISSSSYGQSKSALNFTAKELSLELAKENFIVIPIYPGLVDTEMGSGFVDNLGKRSDESNRLADTMRSNMMITVEQSASAVSDIIESLSNEDNGKFLKYDRSIVPW</sequence>
<dbReference type="Gene3D" id="3.40.50.720">
    <property type="entry name" value="NAD(P)-binding Rossmann-like Domain"/>
    <property type="match status" value="1"/>
</dbReference>
<dbReference type="InterPro" id="IPR002347">
    <property type="entry name" value="SDR_fam"/>
</dbReference>
<dbReference type="GeneID" id="30034546"/>
<evidence type="ECO:0000256" key="1">
    <source>
        <dbReference type="ARBA" id="ARBA00006484"/>
    </source>
</evidence>
<dbReference type="InterPro" id="IPR036291">
    <property type="entry name" value="NAD(P)-bd_dom_sf"/>
</dbReference>
<organism evidence="4 5">
    <name type="scientific">Sugiyamaella lignohabitans</name>
    <dbReference type="NCBI Taxonomy" id="796027"/>
    <lineage>
        <taxon>Eukaryota</taxon>
        <taxon>Fungi</taxon>
        <taxon>Dikarya</taxon>
        <taxon>Ascomycota</taxon>
        <taxon>Saccharomycotina</taxon>
        <taxon>Dipodascomycetes</taxon>
        <taxon>Dipodascales</taxon>
        <taxon>Trichomonascaceae</taxon>
        <taxon>Sugiyamaella</taxon>
    </lineage>
</organism>
<evidence type="ECO:0000256" key="3">
    <source>
        <dbReference type="ARBA" id="ARBA00023002"/>
    </source>
</evidence>
<dbReference type="GO" id="GO:0016491">
    <property type="term" value="F:oxidoreductase activity"/>
    <property type="evidence" value="ECO:0007669"/>
    <property type="project" value="UniProtKB-KW"/>
</dbReference>
<comment type="similarity">
    <text evidence="1">Belongs to the short-chain dehydrogenases/reductases (SDR) family.</text>
</comment>
<keyword evidence="2" id="KW-0521">NADP</keyword>
<dbReference type="KEGG" id="slb:AWJ20_2615"/>